<evidence type="ECO:0000313" key="1">
    <source>
        <dbReference type="EMBL" id="PNH33763.1"/>
    </source>
</evidence>
<name>A0AA44WMR9_VERDA</name>
<evidence type="ECO:0000313" key="2">
    <source>
        <dbReference type="Proteomes" id="UP000236305"/>
    </source>
</evidence>
<proteinExistence type="predicted"/>
<dbReference type="Proteomes" id="UP000236305">
    <property type="component" value="Unassembled WGS sequence"/>
</dbReference>
<dbReference type="AlphaFoldDB" id="A0AA44WMR9"/>
<dbReference type="EMBL" id="MPSH01000007">
    <property type="protein sequence ID" value="PNH33763.1"/>
    <property type="molecule type" value="Genomic_DNA"/>
</dbReference>
<gene>
    <name evidence="1" type="ORF">BJF96_g2907</name>
</gene>
<reference evidence="1 2" key="1">
    <citation type="submission" date="2017-12" db="EMBL/GenBank/DDBJ databases">
        <title>Comparative genomics yields insights into virulence evolution of Verticillium dahliae.</title>
        <authorList>
            <person name="Fan R."/>
            <person name="Armitage A.D."/>
            <person name="Cascant-Lopez E."/>
            <person name="Sobczyk M."/>
            <person name="Cockerton H.M."/>
            <person name="Harrison R.J."/>
        </authorList>
    </citation>
    <scope>NUCLEOTIDE SEQUENCE [LARGE SCALE GENOMIC DNA]</scope>
    <source>
        <strain evidence="1 2">12008</strain>
    </source>
</reference>
<sequence>MATDFIYQFDAIFFTFVRSQYLAVFMAKGAFRESECHPRTPLNGSEEKQYELSIWQSFISPSLVSAVFPATAVHDS</sequence>
<organism evidence="1 2">
    <name type="scientific">Verticillium dahliae</name>
    <name type="common">Verticillium wilt</name>
    <dbReference type="NCBI Taxonomy" id="27337"/>
    <lineage>
        <taxon>Eukaryota</taxon>
        <taxon>Fungi</taxon>
        <taxon>Dikarya</taxon>
        <taxon>Ascomycota</taxon>
        <taxon>Pezizomycotina</taxon>
        <taxon>Sordariomycetes</taxon>
        <taxon>Hypocreomycetidae</taxon>
        <taxon>Glomerellales</taxon>
        <taxon>Plectosphaerellaceae</taxon>
        <taxon>Verticillium</taxon>
    </lineage>
</organism>
<comment type="caution">
    <text evidence="1">The sequence shown here is derived from an EMBL/GenBank/DDBJ whole genome shotgun (WGS) entry which is preliminary data.</text>
</comment>
<protein>
    <submittedName>
        <fullName evidence="1">Uncharacterized protein</fullName>
    </submittedName>
</protein>
<accession>A0AA44WMR9</accession>